<dbReference type="Pfam" id="PF01648">
    <property type="entry name" value="ACPS"/>
    <property type="match status" value="1"/>
</dbReference>
<dbReference type="SUPFAM" id="SSF56214">
    <property type="entry name" value="4'-phosphopantetheinyl transferase"/>
    <property type="match status" value="1"/>
</dbReference>
<name>A0A2T0MFQ2_9FLAO</name>
<dbReference type="InterPro" id="IPR002582">
    <property type="entry name" value="ACPS"/>
</dbReference>
<dbReference type="GO" id="GO:0008897">
    <property type="term" value="F:holo-[acyl-carrier-protein] synthase activity"/>
    <property type="evidence" value="ECO:0007669"/>
    <property type="project" value="UniProtKB-UniRule"/>
</dbReference>
<sequence>MNVGVDMIGLEYVSHEIDKGSHFIKRVFTTEEIKYCESQNNPVQHYAARLAGKEAVMKALGTGWGKGVKWNDIEVLRLINGNPYVRLHGKTKKIFENSGYSKIAITLTHYGQTALAFVIFFD</sequence>
<dbReference type="GO" id="GO:0000287">
    <property type="term" value="F:magnesium ion binding"/>
    <property type="evidence" value="ECO:0007669"/>
    <property type="project" value="UniProtKB-UniRule"/>
</dbReference>
<comment type="subcellular location">
    <subcellularLocation>
        <location evidence="8">Cytoplasm</location>
    </subcellularLocation>
</comment>
<dbReference type="InterPro" id="IPR037143">
    <property type="entry name" value="4-PPantetheinyl_Trfase_dom_sf"/>
</dbReference>
<keyword evidence="5 8" id="KW-0460">Magnesium</keyword>
<keyword evidence="4 8" id="KW-0276">Fatty acid metabolism</keyword>
<evidence type="ECO:0000256" key="5">
    <source>
        <dbReference type="ARBA" id="ARBA00022842"/>
    </source>
</evidence>
<feature type="binding site" evidence="8">
    <location>
        <position position="54"/>
    </location>
    <ligand>
        <name>Mg(2+)</name>
        <dbReference type="ChEBI" id="CHEBI:18420"/>
    </ligand>
</feature>
<dbReference type="InterPro" id="IPR008278">
    <property type="entry name" value="4-PPantetheinyl_Trfase_dom"/>
</dbReference>
<proteinExistence type="inferred from homology"/>
<keyword evidence="3 8" id="KW-0479">Metal-binding</keyword>
<dbReference type="GO" id="GO:0006633">
    <property type="term" value="P:fatty acid biosynthetic process"/>
    <property type="evidence" value="ECO:0007669"/>
    <property type="project" value="UniProtKB-UniRule"/>
</dbReference>
<comment type="similarity">
    <text evidence="8">Belongs to the P-Pant transferase superfamily. AcpS family.</text>
</comment>
<feature type="domain" description="4'-phosphopantetheinyl transferase" evidence="9">
    <location>
        <begin position="3"/>
        <end position="102"/>
    </location>
</feature>
<dbReference type="GO" id="GO:0005737">
    <property type="term" value="C:cytoplasm"/>
    <property type="evidence" value="ECO:0007669"/>
    <property type="project" value="UniProtKB-SubCell"/>
</dbReference>
<keyword evidence="8" id="KW-0963">Cytoplasm</keyword>
<dbReference type="Gene3D" id="3.90.470.20">
    <property type="entry name" value="4'-phosphopantetheinyl transferase domain"/>
    <property type="match status" value="1"/>
</dbReference>
<keyword evidence="7 8" id="KW-0275">Fatty acid biosynthesis</keyword>
<dbReference type="RefSeq" id="WP_106143376.1">
    <property type="nucleotide sequence ID" value="NZ_PVYX01000001.1"/>
</dbReference>
<dbReference type="InterPro" id="IPR004568">
    <property type="entry name" value="Ppantetheine-prot_Trfase_dom"/>
</dbReference>
<comment type="caution">
    <text evidence="10">The sequence shown here is derived from an EMBL/GenBank/DDBJ whole genome shotgun (WGS) entry which is preliminary data.</text>
</comment>
<evidence type="ECO:0000256" key="1">
    <source>
        <dbReference type="ARBA" id="ARBA00022516"/>
    </source>
</evidence>
<keyword evidence="6 8" id="KW-0443">Lipid metabolism</keyword>
<comment type="catalytic activity">
    <reaction evidence="8">
        <text>apo-[ACP] + CoA = holo-[ACP] + adenosine 3',5'-bisphosphate + H(+)</text>
        <dbReference type="Rhea" id="RHEA:12068"/>
        <dbReference type="Rhea" id="RHEA-COMP:9685"/>
        <dbReference type="Rhea" id="RHEA-COMP:9690"/>
        <dbReference type="ChEBI" id="CHEBI:15378"/>
        <dbReference type="ChEBI" id="CHEBI:29999"/>
        <dbReference type="ChEBI" id="CHEBI:57287"/>
        <dbReference type="ChEBI" id="CHEBI:58343"/>
        <dbReference type="ChEBI" id="CHEBI:64479"/>
        <dbReference type="EC" id="2.7.8.7"/>
    </reaction>
</comment>
<dbReference type="EMBL" id="PVYX01000001">
    <property type="protein sequence ID" value="PRX56392.1"/>
    <property type="molecule type" value="Genomic_DNA"/>
</dbReference>
<dbReference type="OrthoDB" id="9808281at2"/>
<evidence type="ECO:0000256" key="4">
    <source>
        <dbReference type="ARBA" id="ARBA00022832"/>
    </source>
</evidence>
<protein>
    <recommendedName>
        <fullName evidence="8">Holo-[acyl-carrier-protein] synthase</fullName>
        <shortName evidence="8">Holo-ACP synthase</shortName>
        <ecNumber evidence="8">2.7.8.7</ecNumber>
    </recommendedName>
    <alternativeName>
        <fullName evidence="8">4'-phosphopantetheinyl transferase AcpS</fullName>
    </alternativeName>
</protein>
<dbReference type="EC" id="2.7.8.7" evidence="8"/>
<evidence type="ECO:0000313" key="11">
    <source>
        <dbReference type="Proteomes" id="UP000237640"/>
    </source>
</evidence>
<dbReference type="NCBIfam" id="TIGR00556">
    <property type="entry name" value="pantethn_trn"/>
    <property type="match status" value="1"/>
</dbReference>
<keyword evidence="1 8" id="KW-0444">Lipid biosynthesis</keyword>
<reference evidence="10 11" key="1">
    <citation type="submission" date="2018-03" db="EMBL/GenBank/DDBJ databases">
        <title>Genomic Encyclopedia of Archaeal and Bacterial Type Strains, Phase II (KMG-II): from individual species to whole genera.</title>
        <authorList>
            <person name="Goeker M."/>
        </authorList>
    </citation>
    <scope>NUCLEOTIDE SEQUENCE [LARGE SCALE GENOMIC DNA]</scope>
    <source>
        <strain evidence="10 11">DSM 25027</strain>
    </source>
</reference>
<evidence type="ECO:0000256" key="2">
    <source>
        <dbReference type="ARBA" id="ARBA00022679"/>
    </source>
</evidence>
<evidence type="ECO:0000256" key="3">
    <source>
        <dbReference type="ARBA" id="ARBA00022723"/>
    </source>
</evidence>
<dbReference type="NCBIfam" id="TIGR00516">
    <property type="entry name" value="acpS"/>
    <property type="match status" value="1"/>
</dbReference>
<gene>
    <name evidence="8" type="primary">acpS</name>
    <name evidence="10" type="ORF">CLV81_0389</name>
</gene>
<dbReference type="AlphaFoldDB" id="A0A2T0MFQ2"/>
<dbReference type="HAMAP" id="MF_00101">
    <property type="entry name" value="AcpS"/>
    <property type="match status" value="1"/>
</dbReference>
<keyword evidence="11" id="KW-1185">Reference proteome</keyword>
<organism evidence="10 11">
    <name type="scientific">Flagellimonas meridianipacifica</name>
    <dbReference type="NCBI Taxonomy" id="1080225"/>
    <lineage>
        <taxon>Bacteria</taxon>
        <taxon>Pseudomonadati</taxon>
        <taxon>Bacteroidota</taxon>
        <taxon>Flavobacteriia</taxon>
        <taxon>Flavobacteriales</taxon>
        <taxon>Flavobacteriaceae</taxon>
        <taxon>Flagellimonas</taxon>
    </lineage>
</organism>
<evidence type="ECO:0000313" key="10">
    <source>
        <dbReference type="EMBL" id="PRX56392.1"/>
    </source>
</evidence>
<keyword evidence="2 8" id="KW-0808">Transferase</keyword>
<evidence type="ECO:0000259" key="9">
    <source>
        <dbReference type="Pfam" id="PF01648"/>
    </source>
</evidence>
<accession>A0A2T0MFQ2</accession>
<evidence type="ECO:0000256" key="6">
    <source>
        <dbReference type="ARBA" id="ARBA00023098"/>
    </source>
</evidence>
<dbReference type="Proteomes" id="UP000237640">
    <property type="component" value="Unassembled WGS sequence"/>
</dbReference>
<evidence type="ECO:0000256" key="8">
    <source>
        <dbReference type="HAMAP-Rule" id="MF_00101"/>
    </source>
</evidence>
<comment type="cofactor">
    <cofactor evidence="8">
        <name>Mg(2+)</name>
        <dbReference type="ChEBI" id="CHEBI:18420"/>
    </cofactor>
</comment>
<evidence type="ECO:0000256" key="7">
    <source>
        <dbReference type="ARBA" id="ARBA00023160"/>
    </source>
</evidence>
<feature type="binding site" evidence="8">
    <location>
        <position position="6"/>
    </location>
    <ligand>
        <name>Mg(2+)</name>
        <dbReference type="ChEBI" id="CHEBI:18420"/>
    </ligand>
</feature>
<comment type="function">
    <text evidence="8">Transfers the 4'-phosphopantetheine moiety from coenzyme A to a Ser of acyl-carrier-protein.</text>
</comment>